<keyword evidence="7 13" id="KW-0808">Transferase</keyword>
<evidence type="ECO:0000256" key="11">
    <source>
        <dbReference type="ARBA" id="ARBA00023163"/>
    </source>
</evidence>
<evidence type="ECO:0000256" key="5">
    <source>
        <dbReference type="ARBA" id="ARBA00022552"/>
    </source>
</evidence>
<evidence type="ECO:0000256" key="6">
    <source>
        <dbReference type="ARBA" id="ARBA00022603"/>
    </source>
</evidence>
<comment type="function">
    <text evidence="13">Probable methyltransferase required to silence rDNA.</text>
</comment>
<dbReference type="PANTHER" id="PTHR12787">
    <property type="entry name" value="RIBOSOMAL RNA-PROCESSING PROTEIN 8"/>
    <property type="match status" value="1"/>
</dbReference>
<dbReference type="Pfam" id="PF05148">
    <property type="entry name" value="Methyltransf_8"/>
    <property type="match status" value="1"/>
</dbReference>
<evidence type="ECO:0000256" key="2">
    <source>
        <dbReference type="ARBA" id="ARBA00006301"/>
    </source>
</evidence>
<evidence type="ECO:0000256" key="4">
    <source>
        <dbReference type="ARBA" id="ARBA00022491"/>
    </source>
</evidence>
<feature type="compositionally biased region" description="Low complexity" evidence="14">
    <location>
        <begin position="154"/>
        <end position="184"/>
    </location>
</feature>
<dbReference type="EC" id="2.1.1.-" evidence="13"/>
<dbReference type="GO" id="GO:0005730">
    <property type="term" value="C:nucleolus"/>
    <property type="evidence" value="ECO:0007669"/>
    <property type="project" value="UniProtKB-SubCell"/>
</dbReference>
<keyword evidence="10" id="KW-0805">Transcription regulation</keyword>
<comment type="caution">
    <text evidence="15">The sequence shown here is derived from an EMBL/GenBank/DDBJ whole genome shotgun (WGS) entry which is preliminary data.</text>
</comment>
<dbReference type="SUPFAM" id="SSF53335">
    <property type="entry name" value="S-adenosyl-L-methionine-dependent methyltransferases"/>
    <property type="match status" value="1"/>
</dbReference>
<dbReference type="AlphaFoldDB" id="A0A9N7N199"/>
<dbReference type="PANTHER" id="PTHR12787:SF0">
    <property type="entry name" value="RIBOSOMAL RNA-PROCESSING PROTEIN 8"/>
    <property type="match status" value="1"/>
</dbReference>
<evidence type="ECO:0000256" key="9">
    <source>
        <dbReference type="ARBA" id="ARBA00022853"/>
    </source>
</evidence>
<reference evidence="15" key="1">
    <citation type="submission" date="2019-12" db="EMBL/GenBank/DDBJ databases">
        <authorList>
            <person name="Scholes J."/>
        </authorList>
    </citation>
    <scope>NUCLEOTIDE SEQUENCE</scope>
</reference>
<keyword evidence="6 13" id="KW-0489">Methyltransferase</keyword>
<dbReference type="FunFam" id="1.10.10.2150:FF:000001">
    <property type="entry name" value="Ribosomal RNA-processing protein 8"/>
    <property type="match status" value="1"/>
</dbReference>
<dbReference type="GO" id="GO:0006325">
    <property type="term" value="P:chromatin organization"/>
    <property type="evidence" value="ECO:0007669"/>
    <property type="project" value="UniProtKB-KW"/>
</dbReference>
<dbReference type="Gene3D" id="3.40.50.150">
    <property type="entry name" value="Vaccinia Virus protein VP39"/>
    <property type="match status" value="1"/>
</dbReference>
<organism evidence="15 16">
    <name type="scientific">Striga hermonthica</name>
    <name type="common">Purple witchweed</name>
    <name type="synonym">Buchnera hermonthica</name>
    <dbReference type="NCBI Taxonomy" id="68872"/>
    <lineage>
        <taxon>Eukaryota</taxon>
        <taxon>Viridiplantae</taxon>
        <taxon>Streptophyta</taxon>
        <taxon>Embryophyta</taxon>
        <taxon>Tracheophyta</taxon>
        <taxon>Spermatophyta</taxon>
        <taxon>Magnoliopsida</taxon>
        <taxon>eudicotyledons</taxon>
        <taxon>Gunneridae</taxon>
        <taxon>Pentapetalae</taxon>
        <taxon>asterids</taxon>
        <taxon>lamiids</taxon>
        <taxon>Lamiales</taxon>
        <taxon>Orobanchaceae</taxon>
        <taxon>Buchnereae</taxon>
        <taxon>Striga</taxon>
    </lineage>
</organism>
<dbReference type="InterPro" id="IPR029063">
    <property type="entry name" value="SAM-dependent_MTases_sf"/>
</dbReference>
<keyword evidence="12 13" id="KW-0539">Nucleus</keyword>
<keyword evidence="5 13" id="KW-0698">rRNA processing</keyword>
<evidence type="ECO:0000256" key="14">
    <source>
        <dbReference type="SAM" id="MobiDB-lite"/>
    </source>
</evidence>
<evidence type="ECO:0000256" key="12">
    <source>
        <dbReference type="ARBA" id="ARBA00023242"/>
    </source>
</evidence>
<evidence type="ECO:0000256" key="7">
    <source>
        <dbReference type="ARBA" id="ARBA00022679"/>
    </source>
</evidence>
<dbReference type="Proteomes" id="UP001153555">
    <property type="component" value="Unassembled WGS sequence"/>
</dbReference>
<keyword evidence="9" id="KW-0156">Chromatin regulator</keyword>
<dbReference type="FunFam" id="3.40.50.150:FF:000068">
    <property type="entry name" value="Ribosomal RNA-processing protein 8"/>
    <property type="match status" value="1"/>
</dbReference>
<dbReference type="Gene3D" id="1.10.10.2150">
    <property type="entry name" value="Ribosomal RNA-processing protein 8, N-terminal domain"/>
    <property type="match status" value="1"/>
</dbReference>
<evidence type="ECO:0000256" key="1">
    <source>
        <dbReference type="ARBA" id="ARBA00004604"/>
    </source>
</evidence>
<keyword evidence="16" id="KW-1185">Reference proteome</keyword>
<evidence type="ECO:0000256" key="8">
    <source>
        <dbReference type="ARBA" id="ARBA00022691"/>
    </source>
</evidence>
<evidence type="ECO:0000256" key="3">
    <source>
        <dbReference type="ARBA" id="ARBA00020203"/>
    </source>
</evidence>
<dbReference type="InterPro" id="IPR042036">
    <property type="entry name" value="RRP8_N"/>
</dbReference>
<keyword evidence="8 13" id="KW-0949">S-adenosyl-L-methionine</keyword>
<dbReference type="GO" id="GO:0008168">
    <property type="term" value="F:methyltransferase activity"/>
    <property type="evidence" value="ECO:0007669"/>
    <property type="project" value="UniProtKB-KW"/>
</dbReference>
<protein>
    <recommendedName>
        <fullName evidence="3 13">Ribosomal RNA-processing protein 8</fullName>
        <ecNumber evidence="13">2.1.1.-</ecNumber>
    </recommendedName>
</protein>
<proteinExistence type="inferred from homology"/>
<comment type="subcellular location">
    <subcellularLocation>
        <location evidence="1 13">Nucleus</location>
        <location evidence="1 13">Nucleolus</location>
    </subcellularLocation>
</comment>
<dbReference type="OrthoDB" id="10258825at2759"/>
<keyword evidence="11" id="KW-0804">Transcription</keyword>
<dbReference type="GO" id="GO:0032259">
    <property type="term" value="P:methylation"/>
    <property type="evidence" value="ECO:0007669"/>
    <property type="project" value="UniProtKB-KW"/>
</dbReference>
<dbReference type="InterPro" id="IPR007823">
    <property type="entry name" value="RRP8"/>
</dbReference>
<accession>A0A9N7N199</accession>
<name>A0A9N7N199_STRHE</name>
<feature type="compositionally biased region" description="Basic residues" evidence="14">
    <location>
        <begin position="125"/>
        <end position="138"/>
    </location>
</feature>
<feature type="compositionally biased region" description="Low complexity" evidence="14">
    <location>
        <begin position="191"/>
        <end position="207"/>
    </location>
</feature>
<gene>
    <name evidence="15" type="ORF">SHERM_01397</name>
</gene>
<dbReference type="CDD" id="cd02440">
    <property type="entry name" value="AdoMet_MTases"/>
    <property type="match status" value="1"/>
</dbReference>
<dbReference type="EMBL" id="CACSLK010020336">
    <property type="protein sequence ID" value="CAA0820159.1"/>
    <property type="molecule type" value="Genomic_DNA"/>
</dbReference>
<evidence type="ECO:0000256" key="13">
    <source>
        <dbReference type="RuleBase" id="RU365074"/>
    </source>
</evidence>
<evidence type="ECO:0000313" key="15">
    <source>
        <dbReference type="EMBL" id="CAA0820159.1"/>
    </source>
</evidence>
<comment type="similarity">
    <text evidence="2 13">Belongs to the methyltransferase superfamily. RRP8 family.</text>
</comment>
<sequence length="439" mass="47712">MTTVIAATKEERRRIKRRKRVGGNLKAKRKAKAAAAAAAAASTDSGHSPAETAAATDSGHSPAESTVITTTKEERRRIKRRKRVGGNLKAKIKAEAAASASAATDSGHSPAETTVITAITEEKKRSRKRKRVGHRRGGKKTDEAATAPTDSGHSPAVSPASVPSNVVKGCSKSSSIASPASVPSNVVQGGSKSSSPASPASVPSNVVQGGPKSSSFFLDKMKARLSGGHFRMINEKLYTCTGDEALNYFKEDPALFHVYHSGYQEQMSHWPEQPNDTIIKWINNHSPSLVIADFGCGDARLSRSVKNKVYSFDLISYDPSVIACDMSKTPLEDSSVDVAVFCLSLMGTNFPSYIHEANRVLKNRGWLLIAEVKSRFDPSTGGADPYKFIKAISQLGFASVSEDFSNKMFILFYFKKKKEKQKPKDIEWPELKPCLYKRR</sequence>
<evidence type="ECO:0000256" key="10">
    <source>
        <dbReference type="ARBA" id="ARBA00023015"/>
    </source>
</evidence>
<dbReference type="GO" id="GO:0006364">
    <property type="term" value="P:rRNA processing"/>
    <property type="evidence" value="ECO:0007669"/>
    <property type="project" value="UniProtKB-UniRule"/>
</dbReference>
<evidence type="ECO:0000313" key="16">
    <source>
        <dbReference type="Proteomes" id="UP001153555"/>
    </source>
</evidence>
<keyword evidence="4" id="KW-0678">Repressor</keyword>
<feature type="region of interest" description="Disordered" evidence="14">
    <location>
        <begin position="1"/>
        <end position="208"/>
    </location>
</feature>
<feature type="compositionally biased region" description="Basic residues" evidence="14">
    <location>
        <begin position="14"/>
        <end position="32"/>
    </location>
</feature>